<keyword evidence="1" id="KW-1133">Transmembrane helix</keyword>
<evidence type="ECO:0000256" key="1">
    <source>
        <dbReference type="SAM" id="Phobius"/>
    </source>
</evidence>
<dbReference type="Proteomes" id="UP000091820">
    <property type="component" value="Unassembled WGS sequence"/>
</dbReference>
<feature type="transmembrane region" description="Helical" evidence="1">
    <location>
        <begin position="165"/>
        <end position="187"/>
    </location>
</feature>
<accession>A0A1A9WIW2</accession>
<organism evidence="2 3">
    <name type="scientific">Glossina brevipalpis</name>
    <dbReference type="NCBI Taxonomy" id="37001"/>
    <lineage>
        <taxon>Eukaryota</taxon>
        <taxon>Metazoa</taxon>
        <taxon>Ecdysozoa</taxon>
        <taxon>Arthropoda</taxon>
        <taxon>Hexapoda</taxon>
        <taxon>Insecta</taxon>
        <taxon>Pterygota</taxon>
        <taxon>Neoptera</taxon>
        <taxon>Endopterygota</taxon>
        <taxon>Diptera</taxon>
        <taxon>Brachycera</taxon>
        <taxon>Muscomorpha</taxon>
        <taxon>Hippoboscoidea</taxon>
        <taxon>Glossinidae</taxon>
        <taxon>Glossina</taxon>
    </lineage>
</organism>
<proteinExistence type="predicted"/>
<evidence type="ECO:0000313" key="3">
    <source>
        <dbReference type="Proteomes" id="UP000091820"/>
    </source>
</evidence>
<evidence type="ECO:0000313" key="2">
    <source>
        <dbReference type="EnsemblMetazoa" id="GBRI021432-PA"/>
    </source>
</evidence>
<keyword evidence="3" id="KW-1185">Reference proteome</keyword>
<protein>
    <submittedName>
        <fullName evidence="2">Uncharacterized protein</fullName>
    </submittedName>
</protein>
<reference evidence="3" key="1">
    <citation type="submission" date="2014-03" db="EMBL/GenBank/DDBJ databases">
        <authorList>
            <person name="Aksoy S."/>
            <person name="Warren W."/>
            <person name="Wilson R.K."/>
        </authorList>
    </citation>
    <scope>NUCLEOTIDE SEQUENCE [LARGE SCALE GENOMIC DNA]</scope>
    <source>
        <strain evidence="3">IAEA</strain>
    </source>
</reference>
<sequence length="265" mass="30542">MQAGKNPAYERIYCLAQNERLAGHHVKKAPKEFFVMDKNIFILKVLPLEDHVFDNLVDDKRKDIKETDDTRSSLLFSTLTTTIVTGFPVFHQDNLFSVIVVAADYKASGKYDDNLIKGLILNSTLGKEVGLPANEFKLAYQVIVYSKSTRFGLFSKFLIVESSNIFSGFWVFQLLIALEAILVWISFPAEDMDNKSVIFKIHRNLASSPIHGYKEKFYSERKYKSFGERQNRKRNQQKNAPALSVHMSLRRISYVRIHSYNKKLC</sequence>
<keyword evidence="1" id="KW-0472">Membrane</keyword>
<name>A0A1A9WIW2_9MUSC</name>
<dbReference type="VEuPathDB" id="VectorBase:GBRI021432"/>
<dbReference type="EnsemblMetazoa" id="GBRI021432-RA">
    <property type="protein sequence ID" value="GBRI021432-PA"/>
    <property type="gene ID" value="GBRI021432"/>
</dbReference>
<dbReference type="AlphaFoldDB" id="A0A1A9WIW2"/>
<reference evidence="2" key="2">
    <citation type="submission" date="2020-05" db="UniProtKB">
        <authorList>
            <consortium name="EnsemblMetazoa"/>
        </authorList>
    </citation>
    <scope>IDENTIFICATION</scope>
    <source>
        <strain evidence="2">IAEA</strain>
    </source>
</reference>
<keyword evidence="1" id="KW-0812">Transmembrane</keyword>